<comment type="caution">
    <text evidence="3">The sequence shown here is derived from an EMBL/GenBank/DDBJ whole genome shotgun (WGS) entry which is preliminary data.</text>
</comment>
<feature type="domain" description="DUF2126" evidence="2">
    <location>
        <begin position="64"/>
        <end position="157"/>
    </location>
</feature>
<gene>
    <name evidence="3" type="ORF">OR214_04574</name>
</gene>
<proteinExistence type="predicted"/>
<sequence length="204" mass="23679">MSIRVALNHVTHDRYDRLVELSPQVVRLRPSPHCRTPVHSYSMRAEPAEHFINWQQDAFANYQARLVFPHKTREGAHWVTGPWFFRDERMYLIPGDSPMGYRLPLDSLPWVSKSDYPYQHAHDPFAPPRAHRCVRRLSCACNTRESLPARQLQRQRRPHRPHAVPARPSMPVSRRTANPPLGSIAPRCAWKRDQQMLGTPTTSA</sequence>
<name>R0E0A4_RALPI</name>
<feature type="region of interest" description="Disordered" evidence="1">
    <location>
        <begin position="149"/>
        <end position="204"/>
    </location>
</feature>
<dbReference type="PANTHER" id="PTHR33490:SF1">
    <property type="entry name" value="SLL1233 PROTEIN"/>
    <property type="match status" value="1"/>
</dbReference>
<dbReference type="InterPro" id="IPR038765">
    <property type="entry name" value="Papain-like_cys_pep_sf"/>
</dbReference>
<reference evidence="3 4" key="1">
    <citation type="journal article" date="2013" name="Genome Announc.">
        <title>Draft Genome Sequence for Ralstonia sp. Strain OR214, a Bacterium with Potential for Bioremediation.</title>
        <authorList>
            <person name="Utturkar S.M."/>
            <person name="Bollmann A."/>
            <person name="Brzoska R.M."/>
            <person name="Klingeman D.M."/>
            <person name="Epstein S.E."/>
            <person name="Palumbo A.V."/>
            <person name="Brown S.D."/>
        </authorList>
    </citation>
    <scope>NUCLEOTIDE SEQUENCE [LARGE SCALE GENOMIC DNA]</scope>
    <source>
        <strain evidence="3 4">OR214</strain>
    </source>
</reference>
<evidence type="ECO:0000256" key="1">
    <source>
        <dbReference type="SAM" id="MobiDB-lite"/>
    </source>
</evidence>
<dbReference type="AlphaFoldDB" id="R0E0A4"/>
<protein>
    <recommendedName>
        <fullName evidence="2">DUF2126 domain-containing protein</fullName>
    </recommendedName>
</protein>
<organism evidence="3 4">
    <name type="scientific">Ralstonia pickettii OR214</name>
    <dbReference type="NCBI Taxonomy" id="1264675"/>
    <lineage>
        <taxon>Bacteria</taxon>
        <taxon>Pseudomonadati</taxon>
        <taxon>Pseudomonadota</taxon>
        <taxon>Betaproteobacteria</taxon>
        <taxon>Burkholderiales</taxon>
        <taxon>Burkholderiaceae</taxon>
        <taxon>Ralstonia</taxon>
    </lineage>
</organism>
<dbReference type="RefSeq" id="WP_004635052.1">
    <property type="nucleotide sequence ID" value="NZ_APMQ01000016.1"/>
</dbReference>
<dbReference type="EMBL" id="APMQ01000016">
    <property type="protein sequence ID" value="ENZ75589.1"/>
    <property type="molecule type" value="Genomic_DNA"/>
</dbReference>
<accession>R0E0A4</accession>
<dbReference type="PANTHER" id="PTHR33490">
    <property type="entry name" value="BLR5614 PROTEIN-RELATED"/>
    <property type="match status" value="1"/>
</dbReference>
<feature type="compositionally biased region" description="Basic residues" evidence="1">
    <location>
        <begin position="153"/>
        <end position="162"/>
    </location>
</feature>
<evidence type="ECO:0000313" key="3">
    <source>
        <dbReference type="EMBL" id="ENZ75589.1"/>
    </source>
</evidence>
<evidence type="ECO:0000313" key="4">
    <source>
        <dbReference type="Proteomes" id="UP000013280"/>
    </source>
</evidence>
<dbReference type="Pfam" id="PF09899">
    <property type="entry name" value="DUF2126"/>
    <property type="match status" value="1"/>
</dbReference>
<dbReference type="PATRIC" id="fig|1264675.3.peg.4516"/>
<dbReference type="Proteomes" id="UP000013280">
    <property type="component" value="Unassembled WGS sequence"/>
</dbReference>
<dbReference type="SUPFAM" id="SSF54001">
    <property type="entry name" value="Cysteine proteinases"/>
    <property type="match status" value="1"/>
</dbReference>
<evidence type="ECO:0000259" key="2">
    <source>
        <dbReference type="Pfam" id="PF09899"/>
    </source>
</evidence>
<dbReference type="InterPro" id="IPR018667">
    <property type="entry name" value="DUF2126"/>
</dbReference>